<dbReference type="InterPro" id="IPR038494">
    <property type="entry name" value="IGPD_sf"/>
</dbReference>
<evidence type="ECO:0000313" key="4">
    <source>
        <dbReference type="EMBL" id="SMB88116.1"/>
    </source>
</evidence>
<dbReference type="SUPFAM" id="SSF54211">
    <property type="entry name" value="Ribosomal protein S5 domain 2-like"/>
    <property type="match status" value="2"/>
</dbReference>
<dbReference type="PANTHER" id="PTHR23133">
    <property type="entry name" value="IMIDAZOLEGLYCEROL-PHOSPHATE DEHYDRATASE HIS7"/>
    <property type="match status" value="1"/>
</dbReference>
<reference evidence="4 5" key="1">
    <citation type="submission" date="2017-04" db="EMBL/GenBank/DDBJ databases">
        <authorList>
            <person name="Afonso C.L."/>
            <person name="Miller P.J."/>
            <person name="Scott M.A."/>
            <person name="Spackman E."/>
            <person name="Goraichik I."/>
            <person name="Dimitrov K.M."/>
            <person name="Suarez D.L."/>
            <person name="Swayne D.E."/>
        </authorList>
    </citation>
    <scope>NUCLEOTIDE SEQUENCE [LARGE SCALE GENOMIC DNA]</scope>
    <source>
        <strain evidence="4 5">DSM 11270</strain>
    </source>
</reference>
<dbReference type="Gene3D" id="3.30.230.40">
    <property type="entry name" value="Imidazole glycerol phosphate dehydratase, domain 1"/>
    <property type="match status" value="2"/>
</dbReference>
<keyword evidence="2" id="KW-0368">Histidine biosynthesis</keyword>
<evidence type="ECO:0000256" key="1">
    <source>
        <dbReference type="ARBA" id="ARBA00022605"/>
    </source>
</evidence>
<dbReference type="PANTHER" id="PTHR23133:SF2">
    <property type="entry name" value="IMIDAZOLEGLYCEROL-PHOSPHATE DEHYDRATASE"/>
    <property type="match status" value="1"/>
</dbReference>
<proteinExistence type="predicted"/>
<organism evidence="4 5">
    <name type="scientific">Desulfonispora thiosulfatigenes DSM 11270</name>
    <dbReference type="NCBI Taxonomy" id="656914"/>
    <lineage>
        <taxon>Bacteria</taxon>
        <taxon>Bacillati</taxon>
        <taxon>Bacillota</taxon>
        <taxon>Clostridia</taxon>
        <taxon>Eubacteriales</taxon>
        <taxon>Peptococcaceae</taxon>
        <taxon>Desulfonispora</taxon>
    </lineage>
</organism>
<evidence type="ECO:0000256" key="2">
    <source>
        <dbReference type="ARBA" id="ARBA00023102"/>
    </source>
</evidence>
<dbReference type="InterPro" id="IPR000807">
    <property type="entry name" value="ImidazoleglycerolP_deHydtase"/>
</dbReference>
<dbReference type="Proteomes" id="UP000192731">
    <property type="component" value="Unassembled WGS sequence"/>
</dbReference>
<dbReference type="Pfam" id="PF00475">
    <property type="entry name" value="IGPD"/>
    <property type="match status" value="1"/>
</dbReference>
<keyword evidence="1" id="KW-0028">Amino-acid biosynthesis</keyword>
<dbReference type="AlphaFoldDB" id="A0A1W1V492"/>
<dbReference type="GO" id="GO:0004424">
    <property type="term" value="F:imidazoleglycerol-phosphate dehydratase activity"/>
    <property type="evidence" value="ECO:0007669"/>
    <property type="project" value="InterPro"/>
</dbReference>
<keyword evidence="3" id="KW-0456">Lyase</keyword>
<evidence type="ECO:0000313" key="5">
    <source>
        <dbReference type="Proteomes" id="UP000192731"/>
    </source>
</evidence>
<dbReference type="GO" id="GO:0000105">
    <property type="term" value="P:L-histidine biosynthetic process"/>
    <property type="evidence" value="ECO:0007669"/>
    <property type="project" value="UniProtKB-KW"/>
</dbReference>
<name>A0A1W1V492_DESTI</name>
<dbReference type="OrthoDB" id="9790411at2"/>
<dbReference type="EMBL" id="FWWT01000015">
    <property type="protein sequence ID" value="SMB88116.1"/>
    <property type="molecule type" value="Genomic_DNA"/>
</dbReference>
<protein>
    <submittedName>
        <fullName evidence="4">Imidazoleglycerol-phosphate dehydratase</fullName>
    </submittedName>
</protein>
<accession>A0A1W1V492</accession>
<dbReference type="InterPro" id="IPR020568">
    <property type="entry name" value="Ribosomal_Su5_D2-typ_SF"/>
</dbReference>
<dbReference type="STRING" id="656914.SAMN00017405_1835"/>
<gene>
    <name evidence="4" type="ORF">SAMN00017405_1835</name>
</gene>
<keyword evidence="5" id="KW-1185">Reference proteome</keyword>
<evidence type="ECO:0000256" key="3">
    <source>
        <dbReference type="ARBA" id="ARBA00023239"/>
    </source>
</evidence>
<sequence length="211" mass="23948">MLINVERKTLESKMEVYIDDGPRNPQIKKEIQTPLAFFNHMIEQIAWRSELNIGIKTELDEYFLSHVICEDVGITLGKAFKELVENKLKEGAKAYGFAYATIDESLARAVVSFESRAYIDLNLENIEVPESTENIQSEDLIAFLEGFAQGAQATLHIDLLKGRPQNGHHHWESIFRAVGQALRDAIEIRPWRKDMSAGVAGKIEFKTEVTE</sequence>
<dbReference type="RefSeq" id="WP_084052817.1">
    <property type="nucleotide sequence ID" value="NZ_FWWT01000015.1"/>
</dbReference>